<protein>
    <submittedName>
        <fullName evidence="10">Unannotated protein</fullName>
    </submittedName>
</protein>
<comment type="cofactor">
    <cofactor evidence="1">
        <name>FAD</name>
        <dbReference type="ChEBI" id="CHEBI:57692"/>
    </cofactor>
</comment>
<proteinExistence type="inferred from homology"/>
<evidence type="ECO:0000313" key="10">
    <source>
        <dbReference type="EMBL" id="CAB4683539.1"/>
    </source>
</evidence>
<dbReference type="GO" id="GO:0005886">
    <property type="term" value="C:plasma membrane"/>
    <property type="evidence" value="ECO:0007669"/>
    <property type="project" value="TreeGrafter"/>
</dbReference>
<dbReference type="Gene3D" id="1.10.540.10">
    <property type="entry name" value="Acyl-CoA dehydrogenase/oxidase, N-terminal domain"/>
    <property type="match status" value="1"/>
</dbReference>
<organism evidence="10">
    <name type="scientific">freshwater metagenome</name>
    <dbReference type="NCBI Taxonomy" id="449393"/>
    <lineage>
        <taxon>unclassified sequences</taxon>
        <taxon>metagenomes</taxon>
        <taxon>ecological metagenomes</taxon>
    </lineage>
</organism>
<evidence type="ECO:0000259" key="7">
    <source>
        <dbReference type="Pfam" id="PF00441"/>
    </source>
</evidence>
<evidence type="ECO:0000259" key="9">
    <source>
        <dbReference type="Pfam" id="PF02771"/>
    </source>
</evidence>
<gene>
    <name evidence="10" type="ORF">UFOPK2366_00358</name>
</gene>
<evidence type="ECO:0000256" key="5">
    <source>
        <dbReference type="ARBA" id="ARBA00023002"/>
    </source>
</evidence>
<reference evidence="10" key="1">
    <citation type="submission" date="2020-05" db="EMBL/GenBank/DDBJ databases">
        <authorList>
            <person name="Chiriac C."/>
            <person name="Salcher M."/>
            <person name="Ghai R."/>
            <person name="Kavagutti S V."/>
        </authorList>
    </citation>
    <scope>NUCLEOTIDE SEQUENCE</scope>
</reference>
<dbReference type="InterPro" id="IPR046373">
    <property type="entry name" value="Acyl-CoA_Oxase/DH_mid-dom_sf"/>
</dbReference>
<evidence type="ECO:0000256" key="2">
    <source>
        <dbReference type="ARBA" id="ARBA00009347"/>
    </source>
</evidence>
<dbReference type="GO" id="GO:0016627">
    <property type="term" value="F:oxidoreductase activity, acting on the CH-CH group of donors"/>
    <property type="evidence" value="ECO:0007669"/>
    <property type="project" value="InterPro"/>
</dbReference>
<accession>A0A6J6NBK1</accession>
<dbReference type="Gene3D" id="2.40.110.10">
    <property type="entry name" value="Butyryl-CoA Dehydrogenase, subunit A, domain 2"/>
    <property type="match status" value="1"/>
</dbReference>
<name>A0A6J6NBK1_9ZZZZ</name>
<dbReference type="InterPro" id="IPR036250">
    <property type="entry name" value="AcylCo_DH-like_C"/>
</dbReference>
<dbReference type="InterPro" id="IPR009075">
    <property type="entry name" value="AcylCo_DH/oxidase_C"/>
</dbReference>
<dbReference type="AlphaFoldDB" id="A0A6J6NBK1"/>
<dbReference type="InterPro" id="IPR006091">
    <property type="entry name" value="Acyl-CoA_Oxase/DH_mid-dom"/>
</dbReference>
<evidence type="ECO:0000259" key="8">
    <source>
        <dbReference type="Pfam" id="PF02770"/>
    </source>
</evidence>
<dbReference type="FunFam" id="2.40.110.10:FF:000011">
    <property type="entry name" value="Acyl-CoA dehydrogenase FadE34"/>
    <property type="match status" value="1"/>
</dbReference>
<sequence length="406" mass="44566">MDIGDSVEEAAFRAEARAWLEQHAPHRDPTKRHKQSSTDTEQDVHAQACRDWQRVLYDGGWAGLTWPKRFGGRGGTPWQAAIFGEEQSKFDVATGAFAVAHGMVAPTLMMHGTDEQRGYLDAMLRGDEVWCQLFSEPEAGSDLANIGTRAVLDGGEWIINGQKVWTSGAQHSEFAILLARTDPDAPKHAGITYFILDMNSPGIEVRPLRQITGVAHFNEVFLTDVRIPVANVVGEVNAGWKIAHTTLSNERALIGGGNTAWSIQELIEMARHYGRTNDPVVRQGIAKAHSRAAVLQYMGYRLRTSISRGEMPGVVASTMKLFYARHWAQTTGLALTIQGANGALWGDSALDDGLWQQTFLGQYAVRLGGGTDEIQGNVIGERALGLPREPAADRDLPWRETRGSTR</sequence>
<dbReference type="Pfam" id="PF02771">
    <property type="entry name" value="Acyl-CoA_dh_N"/>
    <property type="match status" value="1"/>
</dbReference>
<dbReference type="InterPro" id="IPR052161">
    <property type="entry name" value="Mycobact_Acyl-CoA_DH"/>
</dbReference>
<dbReference type="Gene3D" id="1.20.140.10">
    <property type="entry name" value="Butyryl-CoA Dehydrogenase, subunit A, domain 3"/>
    <property type="match status" value="1"/>
</dbReference>
<comment type="similarity">
    <text evidence="2">Belongs to the acyl-CoA dehydrogenase family.</text>
</comment>
<evidence type="ECO:0000256" key="6">
    <source>
        <dbReference type="SAM" id="MobiDB-lite"/>
    </source>
</evidence>
<evidence type="ECO:0000256" key="1">
    <source>
        <dbReference type="ARBA" id="ARBA00001974"/>
    </source>
</evidence>
<evidence type="ECO:0000256" key="3">
    <source>
        <dbReference type="ARBA" id="ARBA00022630"/>
    </source>
</evidence>
<feature type="domain" description="Acyl-CoA dehydrogenase/oxidase C-terminal" evidence="7">
    <location>
        <begin position="237"/>
        <end position="383"/>
    </location>
</feature>
<dbReference type="Pfam" id="PF00441">
    <property type="entry name" value="Acyl-CoA_dh_1"/>
    <property type="match status" value="1"/>
</dbReference>
<dbReference type="PANTHER" id="PTHR43292">
    <property type="entry name" value="ACYL-COA DEHYDROGENASE"/>
    <property type="match status" value="1"/>
</dbReference>
<keyword evidence="3" id="KW-0285">Flavoprotein</keyword>
<dbReference type="PANTHER" id="PTHR43292:SF4">
    <property type="entry name" value="ACYL-COA DEHYDROGENASE FADE34"/>
    <property type="match status" value="1"/>
</dbReference>
<keyword evidence="5" id="KW-0560">Oxidoreductase</keyword>
<dbReference type="SUPFAM" id="SSF47203">
    <property type="entry name" value="Acyl-CoA dehydrogenase C-terminal domain-like"/>
    <property type="match status" value="1"/>
</dbReference>
<dbReference type="InterPro" id="IPR009100">
    <property type="entry name" value="AcylCoA_DH/oxidase_NM_dom_sf"/>
</dbReference>
<dbReference type="SUPFAM" id="SSF56645">
    <property type="entry name" value="Acyl-CoA dehydrogenase NM domain-like"/>
    <property type="match status" value="1"/>
</dbReference>
<keyword evidence="4" id="KW-0274">FAD</keyword>
<feature type="region of interest" description="Disordered" evidence="6">
    <location>
        <begin position="20"/>
        <end position="45"/>
    </location>
</feature>
<dbReference type="InterPro" id="IPR013786">
    <property type="entry name" value="AcylCoA_DH/ox_N"/>
</dbReference>
<dbReference type="GO" id="GO:0050660">
    <property type="term" value="F:flavin adenine dinucleotide binding"/>
    <property type="evidence" value="ECO:0007669"/>
    <property type="project" value="InterPro"/>
</dbReference>
<evidence type="ECO:0000256" key="4">
    <source>
        <dbReference type="ARBA" id="ARBA00022827"/>
    </source>
</evidence>
<dbReference type="EMBL" id="CAEZXM010000044">
    <property type="protein sequence ID" value="CAB4683539.1"/>
    <property type="molecule type" value="Genomic_DNA"/>
</dbReference>
<dbReference type="InterPro" id="IPR037069">
    <property type="entry name" value="AcylCoA_DH/ox_N_sf"/>
</dbReference>
<feature type="domain" description="Acyl-CoA oxidase/dehydrogenase middle" evidence="8">
    <location>
        <begin position="131"/>
        <end position="224"/>
    </location>
</feature>
<dbReference type="Pfam" id="PF02770">
    <property type="entry name" value="Acyl-CoA_dh_M"/>
    <property type="match status" value="1"/>
</dbReference>
<feature type="domain" description="Acyl-CoA dehydrogenase/oxidase N-terminal" evidence="9">
    <location>
        <begin position="8"/>
        <end position="127"/>
    </location>
</feature>